<evidence type="ECO:0000313" key="4">
    <source>
        <dbReference type="Proteomes" id="UP000739284"/>
    </source>
</evidence>
<keyword evidence="2" id="KW-0812">Transmembrane</keyword>
<keyword evidence="2" id="KW-1133">Transmembrane helix</keyword>
<keyword evidence="1" id="KW-0998">Cell outer membrane</keyword>
<dbReference type="NCBIfam" id="TIGR02762">
    <property type="entry name" value="TraL_TIGR"/>
    <property type="match status" value="1"/>
</dbReference>
<organism evidence="3 4">
    <name type="scientific">Rahnella ecdela</name>
    <dbReference type="NCBI Taxonomy" id="2816250"/>
    <lineage>
        <taxon>Bacteria</taxon>
        <taxon>Pseudomonadati</taxon>
        <taxon>Pseudomonadota</taxon>
        <taxon>Gammaproteobacteria</taxon>
        <taxon>Enterobacterales</taxon>
        <taxon>Yersiniaceae</taxon>
        <taxon>Rahnella</taxon>
    </lineage>
</organism>
<evidence type="ECO:0000313" key="3">
    <source>
        <dbReference type="EMBL" id="MBU9844816.1"/>
    </source>
</evidence>
<dbReference type="Proteomes" id="UP000739284">
    <property type="component" value="Unassembled WGS sequence"/>
</dbReference>
<dbReference type="InterPro" id="IPR009838">
    <property type="entry name" value="T4SS_TraL"/>
</dbReference>
<dbReference type="InterPro" id="IPR016382">
    <property type="entry name" value="Pilus_assmbly_TraL"/>
</dbReference>
<reference evidence="3 4" key="1">
    <citation type="submission" date="2021-03" db="EMBL/GenBank/DDBJ databases">
        <title>Five novel Rahnella species.</title>
        <authorList>
            <person name="Brady C."/>
            <person name="Asselin J."/>
            <person name="Beer S."/>
            <person name="Bruberg M.B."/>
            <person name="Crampton B."/>
            <person name="Venter S."/>
            <person name="Arnold D."/>
            <person name="Denman S."/>
        </authorList>
    </citation>
    <scope>NUCLEOTIDE SEQUENCE [LARGE SCALE GENOMIC DNA]</scope>
    <source>
        <strain evidence="3 4">FRB 231</strain>
    </source>
</reference>
<dbReference type="PIRSF" id="PIRSF003259">
    <property type="entry name" value="Pilus_assembly_TraL"/>
    <property type="match status" value="1"/>
</dbReference>
<keyword evidence="1" id="KW-0184">Conjugation</keyword>
<keyword evidence="1 2" id="KW-0472">Membrane</keyword>
<accession>A0ABS6LD07</accession>
<dbReference type="Pfam" id="PF07178">
    <property type="entry name" value="TraL"/>
    <property type="match status" value="1"/>
</dbReference>
<evidence type="ECO:0000256" key="1">
    <source>
        <dbReference type="PIRNR" id="PIRNR003259"/>
    </source>
</evidence>
<name>A0ABS6LD07_9GAMM</name>
<keyword evidence="4" id="KW-1185">Reference proteome</keyword>
<protein>
    <recommendedName>
        <fullName evidence="1">Protein TraL</fullName>
    </recommendedName>
</protein>
<comment type="caution">
    <text evidence="3">The sequence shown here is derived from an EMBL/GenBank/DDBJ whole genome shotgun (WGS) entry which is preliminary data.</text>
</comment>
<feature type="transmembrane region" description="Helical" evidence="2">
    <location>
        <begin position="38"/>
        <end position="61"/>
    </location>
</feature>
<dbReference type="EMBL" id="JAFMOY010000117">
    <property type="protein sequence ID" value="MBU9844816.1"/>
    <property type="molecule type" value="Genomic_DNA"/>
</dbReference>
<sequence length="103" mass="11948">MRMTDGELKKYRFPATLSNQTRWFGLYLDELLPTATCLGWGLLTGKQLFGLGAAILSFWAVKRLKKGRGSTWLRDLIYWYMPTAILRGVFHSVPDSCFRQWVK</sequence>
<evidence type="ECO:0000256" key="2">
    <source>
        <dbReference type="SAM" id="Phobius"/>
    </source>
</evidence>
<proteinExistence type="predicted"/>
<gene>
    <name evidence="3" type="primary">traL</name>
    <name evidence="3" type="ORF">J1784_07310</name>
</gene>
<comment type="function">
    <text evidence="1">Membrane protein involved in F pilin formation.</text>
</comment>
<comment type="subcellular location">
    <subcellularLocation>
        <location evidence="1">Cell outer membrane</location>
    </subcellularLocation>
</comment>